<feature type="region of interest" description="Disordered" evidence="1">
    <location>
        <begin position="1"/>
        <end position="20"/>
    </location>
</feature>
<evidence type="ECO:0000313" key="3">
    <source>
        <dbReference type="RefSeq" id="XP_008562897.1"/>
    </source>
</evidence>
<gene>
    <name evidence="3" type="primary">LOC103583331</name>
</gene>
<proteinExistence type="predicted"/>
<organism evidence="2 3">
    <name type="scientific">Galeopterus variegatus</name>
    <name type="common">Malayan flying lemur</name>
    <name type="synonym">Cynocephalus variegatus</name>
    <dbReference type="NCBI Taxonomy" id="482537"/>
    <lineage>
        <taxon>Eukaryota</taxon>
        <taxon>Metazoa</taxon>
        <taxon>Chordata</taxon>
        <taxon>Craniata</taxon>
        <taxon>Vertebrata</taxon>
        <taxon>Euteleostomi</taxon>
        <taxon>Mammalia</taxon>
        <taxon>Eutheria</taxon>
        <taxon>Euarchontoglires</taxon>
        <taxon>Dermoptera</taxon>
        <taxon>Cynocephalidae</taxon>
        <taxon>Galeopterus</taxon>
    </lineage>
</organism>
<feature type="compositionally biased region" description="Acidic residues" evidence="1">
    <location>
        <begin position="28"/>
        <end position="43"/>
    </location>
</feature>
<sequence length="79" mass="8412">HIQSNNPPPQPPVPPLGYVSGALISDLETDVPDDDADDEEEVLEIPRPLRALDQTPGSSMDNLDSSVTGVGLLARLIKI</sequence>
<protein>
    <submittedName>
        <fullName evidence="3">Roundabout homolog 2-like</fullName>
    </submittedName>
</protein>
<dbReference type="GeneID" id="103583331"/>
<evidence type="ECO:0000256" key="1">
    <source>
        <dbReference type="SAM" id="MobiDB-lite"/>
    </source>
</evidence>
<reference evidence="3" key="1">
    <citation type="submission" date="2025-08" db="UniProtKB">
        <authorList>
            <consortium name="RefSeq"/>
        </authorList>
    </citation>
    <scope>IDENTIFICATION</scope>
</reference>
<accession>A0ABM0Q3F6</accession>
<name>A0ABM0Q3F6_GALVR</name>
<dbReference type="RefSeq" id="XP_008562897.1">
    <property type="nucleotide sequence ID" value="XM_008564675.1"/>
</dbReference>
<keyword evidence="2" id="KW-1185">Reference proteome</keyword>
<feature type="non-terminal residue" evidence="3">
    <location>
        <position position="1"/>
    </location>
</feature>
<dbReference type="Proteomes" id="UP000694923">
    <property type="component" value="Unplaced"/>
</dbReference>
<evidence type="ECO:0000313" key="2">
    <source>
        <dbReference type="Proteomes" id="UP000694923"/>
    </source>
</evidence>
<feature type="compositionally biased region" description="Pro residues" evidence="1">
    <location>
        <begin position="1"/>
        <end position="15"/>
    </location>
</feature>
<feature type="region of interest" description="Disordered" evidence="1">
    <location>
        <begin position="28"/>
        <end position="63"/>
    </location>
</feature>